<evidence type="ECO:0000256" key="1">
    <source>
        <dbReference type="SAM" id="MobiDB-lite"/>
    </source>
</evidence>
<dbReference type="Pfam" id="PF04037">
    <property type="entry name" value="DUF382"/>
    <property type="match status" value="1"/>
</dbReference>
<comment type="caution">
    <text evidence="3">The sequence shown here is derived from an EMBL/GenBank/DDBJ whole genome shotgun (WGS) entry which is preliminary data.</text>
</comment>
<dbReference type="InterPro" id="IPR006568">
    <property type="entry name" value="PSP_pro-rich"/>
</dbReference>
<feature type="region of interest" description="Disordered" evidence="1">
    <location>
        <begin position="383"/>
        <end position="448"/>
    </location>
</feature>
<feature type="compositionally biased region" description="Acidic residues" evidence="1">
    <location>
        <begin position="403"/>
        <end position="418"/>
    </location>
</feature>
<feature type="region of interest" description="Disordered" evidence="1">
    <location>
        <begin position="1"/>
        <end position="106"/>
    </location>
</feature>
<feature type="region of interest" description="Disordered" evidence="1">
    <location>
        <begin position="612"/>
        <end position="666"/>
    </location>
</feature>
<feature type="domain" description="PSP proline-rich" evidence="2">
    <location>
        <begin position="301"/>
        <end position="354"/>
    </location>
</feature>
<dbReference type="Pfam" id="PF04046">
    <property type="entry name" value="PSP"/>
    <property type="match status" value="1"/>
</dbReference>
<dbReference type="InterPro" id="IPR052584">
    <property type="entry name" value="U2_snRNP_Complex_Component"/>
</dbReference>
<feature type="compositionally biased region" description="Polar residues" evidence="1">
    <location>
        <begin position="627"/>
        <end position="641"/>
    </location>
</feature>
<reference evidence="3" key="1">
    <citation type="journal article" date="2022" name="bioRxiv">
        <title>Genomics of Preaxostyla Flagellates Illuminates Evolutionary Transitions and the Path Towards Mitochondrial Loss.</title>
        <authorList>
            <person name="Novak L.V.F."/>
            <person name="Treitli S.C."/>
            <person name="Pyrih J."/>
            <person name="Halakuc P."/>
            <person name="Pipaliya S.V."/>
            <person name="Vacek V."/>
            <person name="Brzon O."/>
            <person name="Soukal P."/>
            <person name="Eme L."/>
            <person name="Dacks J.B."/>
            <person name="Karnkowska A."/>
            <person name="Elias M."/>
            <person name="Hampl V."/>
        </authorList>
    </citation>
    <scope>NUCLEOTIDE SEQUENCE</scope>
    <source>
        <strain evidence="3">RCP-MX</strain>
    </source>
</reference>
<feature type="compositionally biased region" description="Low complexity" evidence="1">
    <location>
        <begin position="10"/>
        <end position="23"/>
    </location>
</feature>
<gene>
    <name evidence="3" type="ORF">PAPYR_4413</name>
</gene>
<evidence type="ECO:0000313" key="4">
    <source>
        <dbReference type="Proteomes" id="UP001141327"/>
    </source>
</evidence>
<accession>A0ABQ8UMZ3</accession>
<feature type="compositionally biased region" description="Basic and acidic residues" evidence="1">
    <location>
        <begin position="651"/>
        <end position="666"/>
    </location>
</feature>
<feature type="region of interest" description="Disordered" evidence="1">
    <location>
        <begin position="266"/>
        <end position="294"/>
    </location>
</feature>
<evidence type="ECO:0000259" key="2">
    <source>
        <dbReference type="SMART" id="SM00581"/>
    </source>
</evidence>
<dbReference type="SMART" id="SM00581">
    <property type="entry name" value="PSP"/>
    <property type="match status" value="1"/>
</dbReference>
<dbReference type="PANTHER" id="PTHR12785:SF6">
    <property type="entry name" value="SPLICING FACTOR 3B SUBUNIT 2"/>
    <property type="match status" value="1"/>
</dbReference>
<dbReference type="EMBL" id="JAPMOS010000018">
    <property type="protein sequence ID" value="KAJ4459663.1"/>
    <property type="molecule type" value="Genomic_DNA"/>
</dbReference>
<proteinExistence type="predicted"/>
<protein>
    <submittedName>
        <fullName evidence="3">Splicing factor 3B subunit 2</fullName>
    </submittedName>
</protein>
<organism evidence="3 4">
    <name type="scientific">Paratrimastix pyriformis</name>
    <dbReference type="NCBI Taxonomy" id="342808"/>
    <lineage>
        <taxon>Eukaryota</taxon>
        <taxon>Metamonada</taxon>
        <taxon>Preaxostyla</taxon>
        <taxon>Paratrimastigidae</taxon>
        <taxon>Paratrimastix</taxon>
    </lineage>
</organism>
<dbReference type="Proteomes" id="UP001141327">
    <property type="component" value="Unassembled WGS sequence"/>
</dbReference>
<dbReference type="InterPro" id="IPR007180">
    <property type="entry name" value="DUF382"/>
</dbReference>
<keyword evidence="4" id="KW-1185">Reference proteome</keyword>
<name>A0ABQ8UMZ3_9EUKA</name>
<feature type="compositionally biased region" description="Low complexity" evidence="1">
    <location>
        <begin position="419"/>
        <end position="429"/>
    </location>
</feature>
<dbReference type="PANTHER" id="PTHR12785">
    <property type="entry name" value="SPLICING FACTOR 3B"/>
    <property type="match status" value="1"/>
</dbReference>
<evidence type="ECO:0000313" key="3">
    <source>
        <dbReference type="EMBL" id="KAJ4459663.1"/>
    </source>
</evidence>
<feature type="compositionally biased region" description="Basic and acidic residues" evidence="1">
    <location>
        <begin position="71"/>
        <end position="99"/>
    </location>
</feature>
<sequence length="666" mass="72696">MEKEAEETVPASPSSNGAAPSTADDSEVTWVSETINPEEDPDGFFAEIMRKFGDAASLTATHHSQTDEAGSETKKEKKESVKESDEEAKAGGESKDKPLSKRKKKLMSRLSVAELKMLVKRADVVELHDTTAADPRLLVHLKSYRNTVPVPRHWSQKRKYLQGKRGLEKSAFKLPEFIEATGIAKIRDAVKEQEESKKLKAKARERMHPRMGRMDIDYRVLHDAFFKYQTKPTMTIHGDMYYEGKEFEVPSPAHPCPAPVPFHLPSSPPPHATPRLTHPRLGWAGPPPALSPPCRRAQVKAKNYKPGKLSEESKQALGIPPGAPPPWLINMQRYGPPPSYPNLKIPGLNAPIPVHQGAQYGYHPGGWGKPPVNEFGVPLYGDVFGVPQEDEQQPAEKKLWGQLEDEEEEPEEEEEEAPAQEPEGAPDQAALEEESAPTAAELASGTASMAGLETPDVVELRKRKDSGCGALNWLRLAVVGPWAGGRRGTETEEPETSRPLFQVLPEAQASVGQALFGSTTRYVVPPASVPPPTYLCISRLARTPPGSGADVIAQAEALGRQALVQAAQEQAAGGARRAGEKGQVTMSIQPQDLENITEDAIRKRYDDTLRQERTQAVELEDSGLRSGATSGMASGVTTGTESAAGKKHKQPAKDSGKTKKYKDFKF</sequence>